<dbReference type="AlphaFoldDB" id="A0A383BX06"/>
<evidence type="ECO:0000313" key="1">
    <source>
        <dbReference type="EMBL" id="SVE24786.1"/>
    </source>
</evidence>
<accession>A0A383BX06</accession>
<dbReference type="EMBL" id="UINC01204174">
    <property type="protein sequence ID" value="SVE24786.1"/>
    <property type="molecule type" value="Genomic_DNA"/>
</dbReference>
<sequence length="87" mass="10028">ITELEKENLTFVESQTDRSTLEDLQELFLSKLKIARKRLEVLPTFETHDAQNIPTDLSSATTSKRKPHTFFIAHQKIHGNTETESMD</sequence>
<organism evidence="1">
    <name type="scientific">marine metagenome</name>
    <dbReference type="NCBI Taxonomy" id="408172"/>
    <lineage>
        <taxon>unclassified sequences</taxon>
        <taxon>metagenomes</taxon>
        <taxon>ecological metagenomes</taxon>
    </lineage>
</organism>
<feature type="non-terminal residue" evidence="1">
    <location>
        <position position="1"/>
    </location>
</feature>
<reference evidence="1" key="1">
    <citation type="submission" date="2018-05" db="EMBL/GenBank/DDBJ databases">
        <authorList>
            <person name="Lanie J.A."/>
            <person name="Ng W.-L."/>
            <person name="Kazmierczak K.M."/>
            <person name="Andrzejewski T.M."/>
            <person name="Davidsen T.M."/>
            <person name="Wayne K.J."/>
            <person name="Tettelin H."/>
            <person name="Glass J.I."/>
            <person name="Rusch D."/>
            <person name="Podicherti R."/>
            <person name="Tsui H.-C.T."/>
            <person name="Winkler M.E."/>
        </authorList>
    </citation>
    <scope>NUCLEOTIDE SEQUENCE</scope>
</reference>
<proteinExistence type="predicted"/>
<protein>
    <submittedName>
        <fullName evidence="1">Uncharacterized protein</fullName>
    </submittedName>
</protein>
<name>A0A383BX06_9ZZZZ</name>
<gene>
    <name evidence="1" type="ORF">METZ01_LOCUS477640</name>
</gene>